<organism evidence="7 8">
    <name type="scientific">Arachnia propionica</name>
    <dbReference type="NCBI Taxonomy" id="1750"/>
    <lineage>
        <taxon>Bacteria</taxon>
        <taxon>Bacillati</taxon>
        <taxon>Actinomycetota</taxon>
        <taxon>Actinomycetes</taxon>
        <taxon>Propionibacteriales</taxon>
        <taxon>Propionibacteriaceae</taxon>
        <taxon>Arachnia</taxon>
    </lineage>
</organism>
<evidence type="ECO:0000313" key="7">
    <source>
        <dbReference type="EMBL" id="RRD04620.1"/>
    </source>
</evidence>
<dbReference type="AlphaFoldDB" id="A0A3P1T5I3"/>
<proteinExistence type="predicted"/>
<evidence type="ECO:0000259" key="6">
    <source>
        <dbReference type="PROSITE" id="PS50932"/>
    </source>
</evidence>
<dbReference type="Proteomes" id="UP000280819">
    <property type="component" value="Unassembled WGS sequence"/>
</dbReference>
<accession>A0A3P1T5I3</accession>
<evidence type="ECO:0000256" key="5">
    <source>
        <dbReference type="SAM" id="MobiDB-lite"/>
    </source>
</evidence>
<dbReference type="SUPFAM" id="SSF47413">
    <property type="entry name" value="lambda repressor-like DNA-binding domains"/>
    <property type="match status" value="1"/>
</dbReference>
<name>A0A3P1T5I3_9ACTN</name>
<evidence type="ECO:0000313" key="8">
    <source>
        <dbReference type="Proteomes" id="UP000280819"/>
    </source>
</evidence>
<dbReference type="SMART" id="SM00354">
    <property type="entry name" value="HTH_LACI"/>
    <property type="match status" value="1"/>
</dbReference>
<dbReference type="PANTHER" id="PTHR30146:SF148">
    <property type="entry name" value="HTH-TYPE TRANSCRIPTIONAL REPRESSOR PURR-RELATED"/>
    <property type="match status" value="1"/>
</dbReference>
<dbReference type="EMBL" id="RQZG01000010">
    <property type="protein sequence ID" value="RRD04620.1"/>
    <property type="molecule type" value="Genomic_DNA"/>
</dbReference>
<dbReference type="InterPro" id="IPR028082">
    <property type="entry name" value="Peripla_BP_I"/>
</dbReference>
<dbReference type="OrthoDB" id="9798934at2"/>
<dbReference type="PANTHER" id="PTHR30146">
    <property type="entry name" value="LACI-RELATED TRANSCRIPTIONAL REPRESSOR"/>
    <property type="match status" value="1"/>
</dbReference>
<dbReference type="InterPro" id="IPR000843">
    <property type="entry name" value="HTH_LacI"/>
</dbReference>
<comment type="caution">
    <text evidence="7">The sequence shown here is derived from an EMBL/GenBank/DDBJ whole genome shotgun (WGS) entry which is preliminary data.</text>
</comment>
<dbReference type="InterPro" id="IPR046335">
    <property type="entry name" value="LacI/GalR-like_sensor"/>
</dbReference>
<dbReference type="SUPFAM" id="SSF53822">
    <property type="entry name" value="Periplasmic binding protein-like I"/>
    <property type="match status" value="1"/>
</dbReference>
<feature type="region of interest" description="Disordered" evidence="5">
    <location>
        <begin position="333"/>
        <end position="360"/>
    </location>
</feature>
<dbReference type="PROSITE" id="PS50932">
    <property type="entry name" value="HTH_LACI_2"/>
    <property type="match status" value="1"/>
</dbReference>
<dbReference type="GO" id="GO:0003700">
    <property type="term" value="F:DNA-binding transcription factor activity"/>
    <property type="evidence" value="ECO:0007669"/>
    <property type="project" value="TreeGrafter"/>
</dbReference>
<dbReference type="CDD" id="cd01392">
    <property type="entry name" value="HTH_LacI"/>
    <property type="match status" value="1"/>
</dbReference>
<feature type="domain" description="HTH lacI-type" evidence="6">
    <location>
        <begin position="1"/>
        <end position="57"/>
    </location>
</feature>
<keyword evidence="3" id="KW-0238">DNA-binding</keyword>
<protein>
    <submittedName>
        <fullName evidence="7">LacI family transcriptional regulator</fullName>
    </submittedName>
</protein>
<feature type="compositionally biased region" description="Polar residues" evidence="5">
    <location>
        <begin position="339"/>
        <end position="350"/>
    </location>
</feature>
<evidence type="ECO:0000256" key="2">
    <source>
        <dbReference type="ARBA" id="ARBA00023015"/>
    </source>
</evidence>
<dbReference type="InterPro" id="IPR010982">
    <property type="entry name" value="Lambda_DNA-bd_dom_sf"/>
</dbReference>
<keyword evidence="4" id="KW-0804">Transcription</keyword>
<sequence length="360" mass="36836">MRAADVAAAAGVSTTAVSFVLNGHDAGNISAATRARVLKAAKELGYRPNHVARSLRQRSTHSIGLVTDAVASSPFGGRLLAAATEAAEAVDHVLLVMDLGHRTEGVAEAIAALEHRQVDAVIHATMGFTELSEAPVSHVPLVLANCVAPQPGPSSVHPDDAGGAVTALEHLADLGHRDVVMLGSHPDPDSPSSGNISGPIRWNAFREAAAARGVTARHLGPGWDIHDGHALALAVLDVPPQDRPSALFAVCDRVATGALLAAARLGLDVPGDVSVIGFDDQEALAEHTVPALTTIALPHAAMGEAAVRLALEVPEVPEHLALPCPLVVRGSTAPPHGTIGTTRRTSTAPASGSMRVHGSS</sequence>
<evidence type="ECO:0000256" key="1">
    <source>
        <dbReference type="ARBA" id="ARBA00022491"/>
    </source>
</evidence>
<dbReference type="GO" id="GO:0000976">
    <property type="term" value="F:transcription cis-regulatory region binding"/>
    <property type="evidence" value="ECO:0007669"/>
    <property type="project" value="TreeGrafter"/>
</dbReference>
<keyword evidence="1" id="KW-0678">Repressor</keyword>
<evidence type="ECO:0000256" key="3">
    <source>
        <dbReference type="ARBA" id="ARBA00023125"/>
    </source>
</evidence>
<dbReference type="Gene3D" id="1.10.260.40">
    <property type="entry name" value="lambda repressor-like DNA-binding domains"/>
    <property type="match status" value="1"/>
</dbReference>
<keyword evidence="2" id="KW-0805">Transcription regulation</keyword>
<gene>
    <name evidence="7" type="ORF">EII34_09845</name>
</gene>
<dbReference type="Pfam" id="PF13377">
    <property type="entry name" value="Peripla_BP_3"/>
    <property type="match status" value="1"/>
</dbReference>
<reference evidence="7 8" key="1">
    <citation type="submission" date="2018-11" db="EMBL/GenBank/DDBJ databases">
        <title>Genomes From Bacteria Associated with the Canine Oral Cavity: a Test Case for Automated Genome-Based Taxonomic Assignment.</title>
        <authorList>
            <person name="Coil D.A."/>
            <person name="Jospin G."/>
            <person name="Darling A.E."/>
            <person name="Wallis C."/>
            <person name="Davis I.J."/>
            <person name="Harris S."/>
            <person name="Eisen J.A."/>
            <person name="Holcombe L.J."/>
            <person name="O'Flynn C."/>
        </authorList>
    </citation>
    <scope>NUCLEOTIDE SEQUENCE [LARGE SCALE GENOMIC DNA]</scope>
    <source>
        <strain evidence="7 8">OH887_COT-365</strain>
    </source>
</reference>
<evidence type="ECO:0000256" key="4">
    <source>
        <dbReference type="ARBA" id="ARBA00023163"/>
    </source>
</evidence>
<dbReference type="Pfam" id="PF00356">
    <property type="entry name" value="LacI"/>
    <property type="match status" value="1"/>
</dbReference>
<dbReference type="Gene3D" id="3.40.50.2300">
    <property type="match status" value="2"/>
</dbReference>